<dbReference type="OrthoDB" id="1163357at2"/>
<organism evidence="2 3">
    <name type="scientific">Flagellimonas allohymeniacidonis</name>
    <dbReference type="NCBI Taxonomy" id="2517819"/>
    <lineage>
        <taxon>Bacteria</taxon>
        <taxon>Pseudomonadati</taxon>
        <taxon>Bacteroidota</taxon>
        <taxon>Flavobacteriia</taxon>
        <taxon>Flavobacteriales</taxon>
        <taxon>Flavobacteriaceae</taxon>
        <taxon>Flagellimonas</taxon>
    </lineage>
</organism>
<dbReference type="RefSeq" id="WP_130611477.1">
    <property type="nucleotide sequence ID" value="NZ_SGIU01000001.1"/>
</dbReference>
<evidence type="ECO:0000256" key="1">
    <source>
        <dbReference type="SAM" id="SignalP"/>
    </source>
</evidence>
<comment type="caution">
    <text evidence="2">The sequence shown here is derived from an EMBL/GenBank/DDBJ whole genome shotgun (WGS) entry which is preliminary data.</text>
</comment>
<evidence type="ECO:0000313" key="3">
    <source>
        <dbReference type="Proteomes" id="UP000291981"/>
    </source>
</evidence>
<sequence length="156" mass="17968">MKNLLSFFSIALLSISVLPAQENSQGTMDATLHKTFTIETDGTQTEYNVKVLEHRKYPVTLSAEDKGKINQDRETSAAKVTKLIAVDTDNDNEHEQYFVLKYRKSLTDTFELVATEKGFAVKVDDKTMQYFAREGIYFINNDDQDFFTVEEFKELR</sequence>
<protein>
    <submittedName>
        <fullName evidence="2">Uncharacterized protein</fullName>
    </submittedName>
</protein>
<reference evidence="2 3" key="1">
    <citation type="submission" date="2019-02" db="EMBL/GenBank/DDBJ databases">
        <title>Draft genome sequence of Muricauda sp. 176CP4-71.</title>
        <authorList>
            <person name="Park J.-S."/>
        </authorList>
    </citation>
    <scope>NUCLEOTIDE SEQUENCE [LARGE SCALE GENOMIC DNA]</scope>
    <source>
        <strain evidence="2 3">176CP4-71</strain>
    </source>
</reference>
<accession>A0A4V2HSX9</accession>
<evidence type="ECO:0000313" key="2">
    <source>
        <dbReference type="EMBL" id="TAI49490.1"/>
    </source>
</evidence>
<keyword evidence="1" id="KW-0732">Signal</keyword>
<dbReference type="AlphaFoldDB" id="A0A4V2HSX9"/>
<proteinExistence type="predicted"/>
<feature type="signal peptide" evidence="1">
    <location>
        <begin position="1"/>
        <end position="20"/>
    </location>
</feature>
<feature type="chain" id="PRO_5020374103" evidence="1">
    <location>
        <begin position="21"/>
        <end position="156"/>
    </location>
</feature>
<gene>
    <name evidence="2" type="ORF">EW142_06730</name>
</gene>
<keyword evidence="3" id="KW-1185">Reference proteome</keyword>
<dbReference type="Proteomes" id="UP000291981">
    <property type="component" value="Unassembled WGS sequence"/>
</dbReference>
<name>A0A4V2HSX9_9FLAO</name>
<dbReference type="EMBL" id="SGIU01000001">
    <property type="protein sequence ID" value="TAI49490.1"/>
    <property type="molecule type" value="Genomic_DNA"/>
</dbReference>